<evidence type="ECO:0000256" key="1">
    <source>
        <dbReference type="SAM" id="MobiDB-lite"/>
    </source>
</evidence>
<dbReference type="AlphaFoldDB" id="A0A8S2TTC2"/>
<feature type="compositionally biased region" description="Basic and acidic residues" evidence="1">
    <location>
        <begin position="30"/>
        <end position="40"/>
    </location>
</feature>
<protein>
    <submittedName>
        <fullName evidence="2">Uncharacterized protein</fullName>
    </submittedName>
</protein>
<gene>
    <name evidence="2" type="ORF">SMN809_LOCUS26388</name>
</gene>
<comment type="caution">
    <text evidence="2">The sequence shown here is derived from an EMBL/GenBank/DDBJ whole genome shotgun (WGS) entry which is preliminary data.</text>
</comment>
<accession>A0A8S2TTC2</accession>
<dbReference type="Proteomes" id="UP000676336">
    <property type="component" value="Unassembled WGS sequence"/>
</dbReference>
<organism evidence="2 3">
    <name type="scientific">Rotaria magnacalcarata</name>
    <dbReference type="NCBI Taxonomy" id="392030"/>
    <lineage>
        <taxon>Eukaryota</taxon>
        <taxon>Metazoa</taxon>
        <taxon>Spiralia</taxon>
        <taxon>Gnathifera</taxon>
        <taxon>Rotifera</taxon>
        <taxon>Eurotatoria</taxon>
        <taxon>Bdelloidea</taxon>
        <taxon>Philodinida</taxon>
        <taxon>Philodinidae</taxon>
        <taxon>Rotaria</taxon>
    </lineage>
</organism>
<evidence type="ECO:0000313" key="2">
    <source>
        <dbReference type="EMBL" id="CAF4307432.1"/>
    </source>
</evidence>
<feature type="region of interest" description="Disordered" evidence="1">
    <location>
        <begin position="30"/>
        <end position="49"/>
    </location>
</feature>
<reference evidence="2" key="1">
    <citation type="submission" date="2021-02" db="EMBL/GenBank/DDBJ databases">
        <authorList>
            <person name="Nowell W R."/>
        </authorList>
    </citation>
    <scope>NUCLEOTIDE SEQUENCE</scope>
</reference>
<evidence type="ECO:0000313" key="3">
    <source>
        <dbReference type="Proteomes" id="UP000676336"/>
    </source>
</evidence>
<name>A0A8S2TTC2_9BILA</name>
<sequence length="49" mass="5511">SRDAITTTTTTTTTIDTKNNVYEMTTFHSDEKGVQTDPRIRHARSVKIA</sequence>
<feature type="non-terminal residue" evidence="2">
    <location>
        <position position="1"/>
    </location>
</feature>
<dbReference type="EMBL" id="CAJOBI010037498">
    <property type="protein sequence ID" value="CAF4307432.1"/>
    <property type="molecule type" value="Genomic_DNA"/>
</dbReference>
<proteinExistence type="predicted"/>